<dbReference type="PANTHER" id="PTHR19288">
    <property type="entry name" value="4-NITROPHENYLPHOSPHATASE-RELATED"/>
    <property type="match status" value="1"/>
</dbReference>
<accession>A0ABD3MUX1</accession>
<keyword evidence="2" id="KW-1185">Reference proteome</keyword>
<dbReference type="Proteomes" id="UP001530293">
    <property type="component" value="Unassembled WGS sequence"/>
</dbReference>
<dbReference type="PANTHER" id="PTHR19288:SF46">
    <property type="entry name" value="HALOACID DEHALOGENASE-LIKE HYDROLASE DOMAIN-CONTAINING PROTEIN 2"/>
    <property type="match status" value="1"/>
</dbReference>
<dbReference type="Gene3D" id="3.40.50.1000">
    <property type="entry name" value="HAD superfamily/HAD-like"/>
    <property type="match status" value="2"/>
</dbReference>
<dbReference type="InterPro" id="IPR006357">
    <property type="entry name" value="HAD-SF_hydro_IIA"/>
</dbReference>
<organism evidence="1 2">
    <name type="scientific">Discostella pseudostelligera</name>
    <dbReference type="NCBI Taxonomy" id="259834"/>
    <lineage>
        <taxon>Eukaryota</taxon>
        <taxon>Sar</taxon>
        <taxon>Stramenopiles</taxon>
        <taxon>Ochrophyta</taxon>
        <taxon>Bacillariophyta</taxon>
        <taxon>Coscinodiscophyceae</taxon>
        <taxon>Thalassiosirophycidae</taxon>
        <taxon>Stephanodiscales</taxon>
        <taxon>Stephanodiscaceae</taxon>
        <taxon>Discostella</taxon>
    </lineage>
</organism>
<name>A0ABD3MUX1_9STRA</name>
<evidence type="ECO:0000313" key="1">
    <source>
        <dbReference type="EMBL" id="KAL3767733.1"/>
    </source>
</evidence>
<comment type="caution">
    <text evidence="1">The sequence shown here is derived from an EMBL/GenBank/DDBJ whole genome shotgun (WGS) entry which is preliminary data.</text>
</comment>
<protein>
    <submittedName>
        <fullName evidence="1">Uncharacterized protein</fullName>
    </submittedName>
</protein>
<dbReference type="AlphaFoldDB" id="A0ABD3MUX1"/>
<dbReference type="SUPFAM" id="SSF56784">
    <property type="entry name" value="HAD-like"/>
    <property type="match status" value="1"/>
</dbReference>
<dbReference type="InterPro" id="IPR036412">
    <property type="entry name" value="HAD-like_sf"/>
</dbReference>
<dbReference type="InterPro" id="IPR023214">
    <property type="entry name" value="HAD_sf"/>
</dbReference>
<proteinExistence type="predicted"/>
<dbReference type="Pfam" id="PF13344">
    <property type="entry name" value="Hydrolase_6"/>
    <property type="match status" value="1"/>
</dbReference>
<dbReference type="EMBL" id="JALLBG020000073">
    <property type="protein sequence ID" value="KAL3767733.1"/>
    <property type="molecule type" value="Genomic_DNA"/>
</dbReference>
<evidence type="ECO:0000313" key="2">
    <source>
        <dbReference type="Proteomes" id="UP001530293"/>
    </source>
</evidence>
<sequence>MNSPPPNDNRPIIRAALIDISGTLHIGNDAIPGAIDACRRLLTLQKTQQPNFKVLFLTNTSQISTTTLLSTLRSIGFDEDAIPSSEYIMTSVGATKRYLLEKKLRPYCLLEDDLLSTDFQNLGVDAISPKLLHSDYNNENYTADESGGPNCVLVGLAPNKFNYDRLNIAHRLLNQLKSKDDKCRQESLQTLSPPPPRLIAIHRAMHYRDSDHILSLGPGGFISLLEQSSGVSAHVIGKPSINFYQEALSYLGIHDPAHAIMVGDDVIGDIGGALHAGLGGAILVKTGKYIHGDESGRKTDGVVPTLTVNSIAEAVDFIICSQHS</sequence>
<reference evidence="1 2" key="1">
    <citation type="submission" date="2024-10" db="EMBL/GenBank/DDBJ databases">
        <title>Updated reference genomes for cyclostephanoid diatoms.</title>
        <authorList>
            <person name="Roberts W.R."/>
            <person name="Alverson A.J."/>
        </authorList>
    </citation>
    <scope>NUCLEOTIDE SEQUENCE [LARGE SCALE GENOMIC DNA]</scope>
    <source>
        <strain evidence="1 2">AJA232-27</strain>
    </source>
</reference>
<dbReference type="NCBIfam" id="TIGR01460">
    <property type="entry name" value="HAD-SF-IIA"/>
    <property type="match status" value="1"/>
</dbReference>
<gene>
    <name evidence="1" type="ORF">ACHAWU_010357</name>
</gene>
<dbReference type="Pfam" id="PF13242">
    <property type="entry name" value="Hydrolase_like"/>
    <property type="match status" value="1"/>
</dbReference>